<organism evidence="1">
    <name type="scientific">Siphoviridae sp. ctRcp9</name>
    <dbReference type="NCBI Taxonomy" id="2825504"/>
    <lineage>
        <taxon>Viruses</taxon>
        <taxon>Duplodnaviria</taxon>
        <taxon>Heunggongvirae</taxon>
        <taxon>Uroviricota</taxon>
        <taxon>Caudoviricetes</taxon>
    </lineage>
</organism>
<accession>A0A8S5PK72</accession>
<sequence>MGTCSLSVVLFGLSLLIITCQQHLAHQYDAFISAYVIQLLFSVFRPHSRLTIFHVYVVV</sequence>
<proteinExistence type="predicted"/>
<name>A0A8S5PK72_9CAUD</name>
<evidence type="ECO:0000313" key="1">
    <source>
        <dbReference type="EMBL" id="DAE07462.1"/>
    </source>
</evidence>
<protein>
    <submittedName>
        <fullName evidence="1">Uncharacterized protein</fullName>
    </submittedName>
</protein>
<reference evidence="1" key="1">
    <citation type="journal article" date="2021" name="Proc. Natl. Acad. Sci. U.S.A.">
        <title>A Catalog of Tens of Thousands of Viruses from Human Metagenomes Reveals Hidden Associations with Chronic Diseases.</title>
        <authorList>
            <person name="Tisza M.J."/>
            <person name="Buck C.B."/>
        </authorList>
    </citation>
    <scope>NUCLEOTIDE SEQUENCE</scope>
    <source>
        <strain evidence="1">CtRcp9</strain>
    </source>
</reference>
<dbReference type="EMBL" id="BK015450">
    <property type="protein sequence ID" value="DAE07462.1"/>
    <property type="molecule type" value="Genomic_DNA"/>
</dbReference>